<sequence length="90" mass="10507">MFALNISILSYLNSKLFFQSKLSFNFFTKEGIDYIRLIGCTVCPECLDMFALGQLLLTILYKVLSSFLCKIFISQFLKEWQTLTHFSDRV</sequence>
<gene>
    <name evidence="1" type="ORF">N47_G34990</name>
</gene>
<organism evidence="1">
    <name type="scientific">uncultured Desulfobacterium sp</name>
    <dbReference type="NCBI Taxonomy" id="201089"/>
    <lineage>
        <taxon>Bacteria</taxon>
        <taxon>Pseudomonadati</taxon>
        <taxon>Thermodesulfobacteriota</taxon>
        <taxon>Desulfobacteria</taxon>
        <taxon>Desulfobacterales</taxon>
        <taxon>Desulfobacteriaceae</taxon>
        <taxon>Desulfobacterium</taxon>
        <taxon>environmental samples</taxon>
    </lineage>
</organism>
<proteinExistence type="predicted"/>
<protein>
    <submittedName>
        <fullName evidence="1">Uncharacterized protein</fullName>
    </submittedName>
</protein>
<name>E1YC81_9BACT</name>
<dbReference type="AlphaFoldDB" id="E1YC81"/>
<dbReference type="EMBL" id="FR695868">
    <property type="protein sequence ID" value="CBX28175.1"/>
    <property type="molecule type" value="Genomic_DNA"/>
</dbReference>
<accession>E1YC81</accession>
<reference evidence="1" key="1">
    <citation type="journal article" date="2011" name="Environ. Microbiol.">
        <title>Genomic insights into the metabolic potential of the polycyclic aromatic hydrocarbon degrading sulfate-reducing Deltaproteobacterium N47.</title>
        <authorList>
            <person name="Bergmann F."/>
            <person name="Selesi D."/>
            <person name="Weinmaier T."/>
            <person name="Tischler P."/>
            <person name="Rattei T."/>
            <person name="Meckenstock R.U."/>
        </authorList>
    </citation>
    <scope>NUCLEOTIDE SEQUENCE</scope>
</reference>
<evidence type="ECO:0000313" key="1">
    <source>
        <dbReference type="EMBL" id="CBX28175.1"/>
    </source>
</evidence>